<proteinExistence type="predicted"/>
<dbReference type="Proteomes" id="UP000003039">
    <property type="component" value="Unassembled WGS sequence"/>
</dbReference>
<organism evidence="1 2">
    <name type="scientific">Comamonas testosteroni (strain DSM 14576 / KF-1)</name>
    <name type="common">Pseudomonas testosteroni</name>
    <dbReference type="NCBI Taxonomy" id="399795"/>
    <lineage>
        <taxon>Bacteria</taxon>
        <taxon>Pseudomonadati</taxon>
        <taxon>Pseudomonadota</taxon>
        <taxon>Betaproteobacteria</taxon>
        <taxon>Burkholderiales</taxon>
        <taxon>Comamonadaceae</taxon>
        <taxon>Comamonas</taxon>
    </lineage>
</organism>
<evidence type="ECO:0000313" key="2">
    <source>
        <dbReference type="Proteomes" id="UP000003039"/>
    </source>
</evidence>
<protein>
    <submittedName>
        <fullName evidence="1">Uncharacterized protein</fullName>
    </submittedName>
</protein>
<accession>B7WXC1</accession>
<evidence type="ECO:0000313" key="1">
    <source>
        <dbReference type="EMBL" id="EED65944.1"/>
    </source>
</evidence>
<dbReference type="AlphaFoldDB" id="B7WXC1"/>
<comment type="caution">
    <text evidence="1">The sequence shown here is derived from an EMBL/GenBank/DDBJ whole genome shotgun (WGS) entry which is preliminary data.</text>
</comment>
<dbReference type="EMBL" id="AAUJ02000001">
    <property type="protein sequence ID" value="EED65944.1"/>
    <property type="molecule type" value="Genomic_DNA"/>
</dbReference>
<name>B7WXC1_COMTK</name>
<reference evidence="1 2" key="1">
    <citation type="journal article" date="2004" name="Appl. Environ. Microbiol.">
        <title>Mineralization of individual congeners of linear alkylbenzenesulfonate by defined pairs of heterotrophic bacteria.</title>
        <authorList>
            <person name="Schleheck D."/>
            <person name="Knepper T.P."/>
            <person name="Fischer K."/>
            <person name="Cook A.M."/>
        </authorList>
    </citation>
    <scope>NUCLEOTIDE SEQUENCE [LARGE SCALE GENOMIC DNA]</scope>
    <source>
        <strain evidence="2">DSM 14576 / KF-1</strain>
    </source>
</reference>
<gene>
    <name evidence="1" type="ORF">CtesDRAFT_PD0890</name>
</gene>
<sequence length="408" mass="47256">MITLMSRVTGGEFKVTPCLDKAKENLIGFFVSINIPACVIGNNAFLHILVYESAKIAMIFLKDYLKNLGVNEKYIGLIKLRNAFIKTLDLTYLIKFDSIEEAEAMRNELELRINSIYHYLPTANRPHVGEGISRSVYLIVRNYPSLLAYIKFQDNPSKKKYGLYDGVDSVDTDIKNDIYSLSQCGLRIELKITEAYLKKNHSDMMSVMEWKDPKKSEKVIADVFERFRSMLRLDENFRHNKHRSYDFAKLDENVQKFLTSYYAGKENCKNEEGDISEKVPTLDELTKSQRYELKKKIYEKTRIDISIPWKYHKLLKAMDWLVQPKPPVLSKKYRELWPYVFNQKNMPIFLKKVKNAGAVWAYKPNVESQTSDISDLMGDKPCVEAVAAKPYRGIGSLKILNLTNMADD</sequence>